<feature type="transmembrane region" description="Helical" evidence="1">
    <location>
        <begin position="20"/>
        <end position="41"/>
    </location>
</feature>
<gene>
    <name evidence="2" type="ORF">FFZ77_23090</name>
</gene>
<protein>
    <submittedName>
        <fullName evidence="2">Uncharacterized protein</fullName>
    </submittedName>
</protein>
<dbReference type="EMBL" id="VDEQ01000254">
    <property type="protein sequence ID" value="MQS38392.1"/>
    <property type="molecule type" value="Genomic_DNA"/>
</dbReference>
<evidence type="ECO:0000256" key="1">
    <source>
        <dbReference type="SAM" id="Phobius"/>
    </source>
</evidence>
<sequence>MPGDREERCAYAGHAAVIAYAMYAAYAAVIPYATYAAVIAYGERHAFTSPAPPSHTRRPERPLP</sequence>
<proteinExistence type="predicted"/>
<comment type="caution">
    <text evidence="2">The sequence shown here is derived from an EMBL/GenBank/DDBJ whole genome shotgun (WGS) entry which is preliminary data.</text>
</comment>
<evidence type="ECO:0000313" key="3">
    <source>
        <dbReference type="Proteomes" id="UP000460558"/>
    </source>
</evidence>
<evidence type="ECO:0000313" key="2">
    <source>
        <dbReference type="EMBL" id="MQS38392.1"/>
    </source>
</evidence>
<keyword evidence="1" id="KW-0472">Membrane</keyword>
<keyword evidence="1" id="KW-0812">Transmembrane</keyword>
<dbReference type="Proteomes" id="UP000460558">
    <property type="component" value="Unassembled WGS sequence"/>
</dbReference>
<keyword evidence="1" id="KW-1133">Transmembrane helix</keyword>
<keyword evidence="3" id="KW-1185">Reference proteome</keyword>
<reference evidence="2 3" key="1">
    <citation type="submission" date="2019-06" db="EMBL/GenBank/DDBJ databases">
        <title>Comparative genomics and metabolomics analyses of clavulanic acid producing Streptomyces species provides insight into specialized metabolism and evolution of beta-lactam biosynthetic gene clusters.</title>
        <authorList>
            <person name="Moore M.A."/>
            <person name="Cruz-Morales P."/>
            <person name="Barona Gomez F."/>
            <person name="Kapil T."/>
        </authorList>
    </citation>
    <scope>NUCLEOTIDE SEQUENCE [LARGE SCALE GENOMIC DNA]</scope>
    <source>
        <strain evidence="2 3">T-272</strain>
    </source>
</reference>
<organism evidence="2 3">
    <name type="scientific">Streptomyces katsurahamanus</name>
    <dbReference type="NCBI Taxonomy" id="2577098"/>
    <lineage>
        <taxon>Bacteria</taxon>
        <taxon>Bacillati</taxon>
        <taxon>Actinomycetota</taxon>
        <taxon>Actinomycetes</taxon>
        <taxon>Kitasatosporales</taxon>
        <taxon>Streptomycetaceae</taxon>
        <taxon>Streptomyces</taxon>
    </lineage>
</organism>
<name>A0ABW9NYN6_9ACTN</name>
<accession>A0ABW9NYN6</accession>